<dbReference type="FunFam" id="3.40.50.720:FF:000074">
    <property type="entry name" value="Retinol dehydrogenase type 1"/>
    <property type="match status" value="1"/>
</dbReference>
<dbReference type="GO" id="GO:0016491">
    <property type="term" value="F:oxidoreductase activity"/>
    <property type="evidence" value="ECO:0007669"/>
    <property type="project" value="UniProtKB-KW"/>
</dbReference>
<dbReference type="InterPro" id="IPR036291">
    <property type="entry name" value="NAD(P)-bd_dom_sf"/>
</dbReference>
<dbReference type="AlphaFoldDB" id="A0AAV6Z687"/>
<keyword evidence="6" id="KW-1185">Reference proteome</keyword>
<sequence length="311" mass="35014">MWLLLVLLLGLIFLYRRYRYGLLLENLTDKYVFITGCDSGFGNLLAKQLDKLGMKVLAACLTDNGAKMLKKETSTRLQTIILDVTNSHSVSSAAKWVNDVVGDKGLWGLVNNAGVANTLALNEWLTKEDYLKDLNVNVLGLIDVTLKMLPMIRRAQGRVVNVASIAGRLSMVGGGYCISKFGVETFSDSLRREIRRFGVKVSIIEPGYFKTPIIKPESVVAQIRAIWEKASEEIRNTYGQQYFEKYCQTMSADMMKASTKLHLVTDCMEHALTAVHPMTRYSAGWDAKFLFIPLSYCPTVIADYFFSEYYC</sequence>
<protein>
    <recommendedName>
        <fullName evidence="7">Retinol dehydrogenase 7</fullName>
    </recommendedName>
</protein>
<dbReference type="Pfam" id="PF00106">
    <property type="entry name" value="adh_short"/>
    <property type="match status" value="1"/>
</dbReference>
<keyword evidence="2" id="KW-0560">Oxidoreductase</keyword>
<evidence type="ECO:0000313" key="4">
    <source>
        <dbReference type="EMBL" id="KAG8542878.1"/>
    </source>
</evidence>
<evidence type="ECO:0000313" key="5">
    <source>
        <dbReference type="EMBL" id="KAG8542879.1"/>
    </source>
</evidence>
<dbReference type="PANTHER" id="PTHR43313">
    <property type="entry name" value="SHORT-CHAIN DEHYDROGENASE/REDUCTASE FAMILY 9C"/>
    <property type="match status" value="1"/>
</dbReference>
<comment type="similarity">
    <text evidence="1 3">Belongs to the short-chain dehydrogenases/reductases (SDR) family.</text>
</comment>
<evidence type="ECO:0000256" key="2">
    <source>
        <dbReference type="ARBA" id="ARBA00023002"/>
    </source>
</evidence>
<dbReference type="EMBL" id="WNYA01004297">
    <property type="protein sequence ID" value="KAG8542879.1"/>
    <property type="molecule type" value="Genomic_DNA"/>
</dbReference>
<evidence type="ECO:0000256" key="3">
    <source>
        <dbReference type="RuleBase" id="RU000363"/>
    </source>
</evidence>
<evidence type="ECO:0008006" key="7">
    <source>
        <dbReference type="Google" id="ProtNLM"/>
    </source>
</evidence>
<dbReference type="InterPro" id="IPR020904">
    <property type="entry name" value="Sc_DH/Rdtase_CS"/>
</dbReference>
<name>A0AAV6Z687_ENGPU</name>
<evidence type="ECO:0000313" key="6">
    <source>
        <dbReference type="Proteomes" id="UP000824782"/>
    </source>
</evidence>
<evidence type="ECO:0000256" key="1">
    <source>
        <dbReference type="ARBA" id="ARBA00006484"/>
    </source>
</evidence>
<dbReference type="PANTHER" id="PTHR43313:SF48">
    <property type="match status" value="1"/>
</dbReference>
<organism evidence="5 6">
    <name type="scientific">Engystomops pustulosus</name>
    <name type="common">Tungara frog</name>
    <name type="synonym">Physalaemus pustulosus</name>
    <dbReference type="NCBI Taxonomy" id="76066"/>
    <lineage>
        <taxon>Eukaryota</taxon>
        <taxon>Metazoa</taxon>
        <taxon>Chordata</taxon>
        <taxon>Craniata</taxon>
        <taxon>Vertebrata</taxon>
        <taxon>Euteleostomi</taxon>
        <taxon>Amphibia</taxon>
        <taxon>Batrachia</taxon>
        <taxon>Anura</taxon>
        <taxon>Neobatrachia</taxon>
        <taxon>Hyloidea</taxon>
        <taxon>Leptodactylidae</taxon>
        <taxon>Leiuperinae</taxon>
        <taxon>Engystomops</taxon>
    </lineage>
</organism>
<dbReference type="Gene3D" id="3.40.50.720">
    <property type="entry name" value="NAD(P)-binding Rossmann-like Domain"/>
    <property type="match status" value="1"/>
</dbReference>
<comment type="caution">
    <text evidence="5">The sequence shown here is derived from an EMBL/GenBank/DDBJ whole genome shotgun (WGS) entry which is preliminary data.</text>
</comment>
<reference evidence="5" key="1">
    <citation type="thesis" date="2020" institute="ProQuest LLC" country="789 East Eisenhower Parkway, Ann Arbor, MI, USA">
        <title>Comparative Genomics and Chromosome Evolution.</title>
        <authorList>
            <person name="Mudd A.B."/>
        </authorList>
    </citation>
    <scope>NUCLEOTIDE SEQUENCE</scope>
    <source>
        <strain evidence="5">237g6f4</strain>
        <tissue evidence="5">Blood</tissue>
    </source>
</reference>
<accession>A0AAV6Z687</accession>
<dbReference type="PRINTS" id="PR00081">
    <property type="entry name" value="GDHRDH"/>
</dbReference>
<dbReference type="SUPFAM" id="SSF51735">
    <property type="entry name" value="NAD(P)-binding Rossmann-fold domains"/>
    <property type="match status" value="1"/>
</dbReference>
<gene>
    <name evidence="5" type="ORF">GDO81_025920</name>
    <name evidence="4" type="ORF">GDO81_025922</name>
</gene>
<dbReference type="InterPro" id="IPR002347">
    <property type="entry name" value="SDR_fam"/>
</dbReference>
<dbReference type="PRINTS" id="PR00080">
    <property type="entry name" value="SDRFAMILY"/>
</dbReference>
<dbReference type="EMBL" id="WNYA01004298">
    <property type="protein sequence ID" value="KAG8542878.1"/>
    <property type="molecule type" value="Genomic_DNA"/>
</dbReference>
<dbReference type="Proteomes" id="UP000824782">
    <property type="component" value="Unassembled WGS sequence"/>
</dbReference>
<proteinExistence type="inferred from homology"/>
<dbReference type="PROSITE" id="PS00061">
    <property type="entry name" value="ADH_SHORT"/>
    <property type="match status" value="1"/>
</dbReference>
<dbReference type="GO" id="GO:0008202">
    <property type="term" value="P:steroid metabolic process"/>
    <property type="evidence" value="ECO:0007669"/>
    <property type="project" value="TreeGrafter"/>
</dbReference>